<dbReference type="Gene3D" id="3.40.630.30">
    <property type="match status" value="1"/>
</dbReference>
<dbReference type="InterPro" id="IPR000182">
    <property type="entry name" value="GNAT_dom"/>
</dbReference>
<feature type="domain" description="N-acetyltransferase" evidence="1">
    <location>
        <begin position="7"/>
        <end position="170"/>
    </location>
</feature>
<dbReference type="GO" id="GO:0016747">
    <property type="term" value="F:acyltransferase activity, transferring groups other than amino-acyl groups"/>
    <property type="evidence" value="ECO:0007669"/>
    <property type="project" value="InterPro"/>
</dbReference>
<dbReference type="InterPro" id="IPR016181">
    <property type="entry name" value="Acyl_CoA_acyltransferase"/>
</dbReference>
<organism evidence="2 3">
    <name type="scientific">Bacillus glycinifermentans</name>
    <dbReference type="NCBI Taxonomy" id="1664069"/>
    <lineage>
        <taxon>Bacteria</taxon>
        <taxon>Bacillati</taxon>
        <taxon>Bacillota</taxon>
        <taxon>Bacilli</taxon>
        <taxon>Bacillales</taxon>
        <taxon>Bacillaceae</taxon>
        <taxon>Bacillus</taxon>
    </lineage>
</organism>
<evidence type="ECO:0000313" key="3">
    <source>
        <dbReference type="Proteomes" id="UP000288675"/>
    </source>
</evidence>
<dbReference type="Pfam" id="PF13302">
    <property type="entry name" value="Acetyltransf_3"/>
    <property type="match status" value="1"/>
</dbReference>
<dbReference type="PROSITE" id="PS51186">
    <property type="entry name" value="GNAT"/>
    <property type="match status" value="1"/>
</dbReference>
<protein>
    <submittedName>
        <fullName evidence="2">N-acetyltransferase</fullName>
    </submittedName>
</protein>
<dbReference type="Proteomes" id="UP000288675">
    <property type="component" value="Chromosome"/>
</dbReference>
<evidence type="ECO:0000313" key="2">
    <source>
        <dbReference type="EMBL" id="QAT65665.1"/>
    </source>
</evidence>
<name>A0AAJ3YYE9_9BACI</name>
<evidence type="ECO:0000259" key="1">
    <source>
        <dbReference type="PROSITE" id="PS51186"/>
    </source>
</evidence>
<dbReference type="EMBL" id="CP035232">
    <property type="protein sequence ID" value="QAT65665.1"/>
    <property type="molecule type" value="Genomic_DNA"/>
</dbReference>
<dbReference type="PANTHER" id="PTHR43415:SF3">
    <property type="entry name" value="GNAT-FAMILY ACETYLTRANSFERASE"/>
    <property type="match status" value="1"/>
</dbReference>
<dbReference type="PANTHER" id="PTHR43415">
    <property type="entry name" value="SPERMIDINE N(1)-ACETYLTRANSFERASE"/>
    <property type="match status" value="1"/>
</dbReference>
<dbReference type="SUPFAM" id="SSF55729">
    <property type="entry name" value="Acyl-CoA N-acyltransferases (Nat)"/>
    <property type="match status" value="1"/>
</dbReference>
<proteinExistence type="predicted"/>
<accession>A0AAJ3YYE9</accession>
<reference evidence="2 3" key="1">
    <citation type="submission" date="2019-01" db="EMBL/GenBank/DDBJ databases">
        <title>Genome sequence of Bacillus glycinifermentans SRCM103574.</title>
        <authorList>
            <person name="Kong H.-J."/>
            <person name="Jeong S.-Y."/>
            <person name="Jeong D.-Y."/>
        </authorList>
    </citation>
    <scope>NUCLEOTIDE SEQUENCE [LARGE SCALE GENOMIC DNA]</scope>
    <source>
        <strain evidence="2 3">SRCM103574</strain>
    </source>
</reference>
<dbReference type="RefSeq" id="WP_046129548.1">
    <property type="nucleotide sequence ID" value="NZ_CP035232.1"/>
</dbReference>
<dbReference type="GeneID" id="82853518"/>
<dbReference type="AlphaFoldDB" id="A0AAJ3YYE9"/>
<dbReference type="KEGG" id="bgy:BGLY_2502"/>
<sequence length="178" mass="21064">MERGRTVYLRPVRKEDMESFYRAVQDDDIRYMTGTRRVFTMDELYDHYERITNDGTRYDFAICLQDGDETIGDLSILDIDRVNRKAGFRIALHGRDHFNKGYGTEAVKLAQQFAFEKFQLNRLQLEVFSHNIRGVKAYEKAGFKKEGTLREALYMNGRYSDEIIMGILKKEYDRRKSD</sequence>
<gene>
    <name evidence="2" type="ORF">EQZ20_12655</name>
</gene>